<comment type="similarity">
    <text evidence="1">Belongs to the PemK/MazF family.</text>
</comment>
<sequence>MAEFIKGDVVPFPFSNLTNTKRRPALVITKLSGDDLILCQITSKNVSDSYGILITEKDFLSGSLNQISNIRPNKLFTADSKIILYKIGSLKLEKMQEIIQSIIKIIQS</sequence>
<evidence type="ECO:0000313" key="3">
    <source>
        <dbReference type="EMBL" id="MBR8828969.1"/>
    </source>
</evidence>
<dbReference type="Proteomes" id="UP000767446">
    <property type="component" value="Unassembled WGS sequence"/>
</dbReference>
<dbReference type="EMBL" id="JADQBC010000098">
    <property type="protein sequence ID" value="MBR8828969.1"/>
    <property type="molecule type" value="Genomic_DNA"/>
</dbReference>
<dbReference type="AlphaFoldDB" id="A0A941GRE0"/>
<dbReference type="InterPro" id="IPR011067">
    <property type="entry name" value="Plasmid_toxin/cell-grow_inhib"/>
</dbReference>
<accession>A0A941GRE0</accession>
<dbReference type="GO" id="GO:0003677">
    <property type="term" value="F:DNA binding"/>
    <property type="evidence" value="ECO:0007669"/>
    <property type="project" value="InterPro"/>
</dbReference>
<reference evidence="3" key="1">
    <citation type="submission" date="2021-02" db="EMBL/GenBank/DDBJ databases">
        <title>Metagenome analyses of Stigonema ocellatum DSM 106950, Chlorogloea purpurea SAG 13.99 and Gomphosphaeria aponina DSM 107014.</title>
        <authorList>
            <person name="Marter P."/>
            <person name="Huang S."/>
        </authorList>
    </citation>
    <scope>NUCLEOTIDE SEQUENCE</scope>
    <source>
        <strain evidence="3">JP213</strain>
    </source>
</reference>
<name>A0A941GRE0_9CHRO</name>
<comment type="caution">
    <text evidence="3">The sequence shown here is derived from an EMBL/GenBank/DDBJ whole genome shotgun (WGS) entry which is preliminary data.</text>
</comment>
<evidence type="ECO:0000256" key="1">
    <source>
        <dbReference type="ARBA" id="ARBA00007521"/>
    </source>
</evidence>
<dbReference type="InterPro" id="IPR003477">
    <property type="entry name" value="PemK-like"/>
</dbReference>
<evidence type="ECO:0000313" key="4">
    <source>
        <dbReference type="Proteomes" id="UP000767446"/>
    </source>
</evidence>
<dbReference type="SUPFAM" id="SSF50118">
    <property type="entry name" value="Cell growth inhibitor/plasmid maintenance toxic component"/>
    <property type="match status" value="1"/>
</dbReference>
<organism evidence="3 4">
    <name type="scientific">Gomphosphaeria aponina SAG 52.96 = DSM 107014</name>
    <dbReference type="NCBI Taxonomy" id="1521640"/>
    <lineage>
        <taxon>Bacteria</taxon>
        <taxon>Bacillati</taxon>
        <taxon>Cyanobacteriota</taxon>
        <taxon>Cyanophyceae</taxon>
        <taxon>Oscillatoriophycideae</taxon>
        <taxon>Chroococcales</taxon>
        <taxon>Gomphosphaeriaceae</taxon>
        <taxon>Gomphosphaeria</taxon>
    </lineage>
</organism>
<gene>
    <name evidence="3" type="ORF">DSM107014_13895</name>
</gene>
<dbReference type="Pfam" id="PF02452">
    <property type="entry name" value="PemK_toxin"/>
    <property type="match status" value="1"/>
</dbReference>
<proteinExistence type="inferred from homology"/>
<keyword evidence="2" id="KW-1277">Toxin-antitoxin system</keyword>
<protein>
    <submittedName>
        <fullName evidence="3">Type II toxin-antitoxin system PemK/MazF family toxin</fullName>
    </submittedName>
</protein>
<dbReference type="Gene3D" id="2.30.30.110">
    <property type="match status" value="1"/>
</dbReference>
<evidence type="ECO:0000256" key="2">
    <source>
        <dbReference type="ARBA" id="ARBA00022649"/>
    </source>
</evidence>